<reference evidence="1" key="1">
    <citation type="submission" date="2020-04" db="EMBL/GenBank/DDBJ databases">
        <authorList>
            <person name="Chiriac C."/>
            <person name="Salcher M."/>
            <person name="Ghai R."/>
            <person name="Kavagutti S V."/>
        </authorList>
    </citation>
    <scope>NUCLEOTIDE SEQUENCE</scope>
</reference>
<evidence type="ECO:0000313" key="1">
    <source>
        <dbReference type="EMBL" id="CAB4154877.1"/>
    </source>
</evidence>
<name>A0A6J5N7X9_9CAUD</name>
<accession>A0A6J5N7X9</accession>
<sequence length="62" mass="7384">MTDELLMAQAQHWLDTPEVQKNPNYRVVGFIANICLYWRQNKKITSKQRDYVNALLTKHTYS</sequence>
<gene>
    <name evidence="1" type="ORF">UFOVP647_37</name>
</gene>
<protein>
    <submittedName>
        <fullName evidence="1">Uncharacterized protein</fullName>
    </submittedName>
</protein>
<organism evidence="1">
    <name type="scientific">uncultured Caudovirales phage</name>
    <dbReference type="NCBI Taxonomy" id="2100421"/>
    <lineage>
        <taxon>Viruses</taxon>
        <taxon>Duplodnaviria</taxon>
        <taxon>Heunggongvirae</taxon>
        <taxon>Uroviricota</taxon>
        <taxon>Caudoviricetes</taxon>
        <taxon>Peduoviridae</taxon>
        <taxon>Maltschvirus</taxon>
        <taxon>Maltschvirus maltsch</taxon>
    </lineage>
</organism>
<dbReference type="EMBL" id="LR796615">
    <property type="protein sequence ID" value="CAB4154877.1"/>
    <property type="molecule type" value="Genomic_DNA"/>
</dbReference>
<proteinExistence type="predicted"/>